<evidence type="ECO:0000256" key="2">
    <source>
        <dbReference type="ARBA" id="ARBA00022737"/>
    </source>
</evidence>
<evidence type="ECO:0000256" key="1">
    <source>
        <dbReference type="ARBA" id="ARBA00004645"/>
    </source>
</evidence>
<dbReference type="OrthoDB" id="10261302at2759"/>
<evidence type="ECO:0000256" key="4">
    <source>
        <dbReference type="ARBA" id="ARBA00023043"/>
    </source>
</evidence>
<feature type="compositionally biased region" description="Polar residues" evidence="6">
    <location>
        <begin position="353"/>
        <end position="363"/>
    </location>
</feature>
<dbReference type="PROSITE" id="PS50088">
    <property type="entry name" value="ANK_REPEAT"/>
    <property type="match status" value="5"/>
</dbReference>
<dbReference type="SMART" id="SM00248">
    <property type="entry name" value="ANK"/>
    <property type="match status" value="9"/>
</dbReference>
<dbReference type="GO" id="GO:0007605">
    <property type="term" value="P:sensory perception of sound"/>
    <property type="evidence" value="ECO:0007669"/>
    <property type="project" value="UniProtKB-KW"/>
</dbReference>
<feature type="region of interest" description="Disordered" evidence="6">
    <location>
        <begin position="790"/>
        <end position="843"/>
    </location>
</feature>
<feature type="repeat" description="ANK" evidence="5">
    <location>
        <begin position="240"/>
        <end position="272"/>
    </location>
</feature>
<evidence type="ECO:0000256" key="5">
    <source>
        <dbReference type="PROSITE-ProRule" id="PRU00023"/>
    </source>
</evidence>
<dbReference type="PROSITE" id="PS50297">
    <property type="entry name" value="ANK_REP_REGION"/>
    <property type="match status" value="5"/>
</dbReference>
<organism evidence="8 9">
    <name type="scientific">Synaphobranchus kaupii</name>
    <name type="common">Kaup's arrowtooth eel</name>
    <dbReference type="NCBI Taxonomy" id="118154"/>
    <lineage>
        <taxon>Eukaryota</taxon>
        <taxon>Metazoa</taxon>
        <taxon>Chordata</taxon>
        <taxon>Craniata</taxon>
        <taxon>Vertebrata</taxon>
        <taxon>Euteleostomi</taxon>
        <taxon>Actinopterygii</taxon>
        <taxon>Neopterygii</taxon>
        <taxon>Teleostei</taxon>
        <taxon>Anguilliformes</taxon>
        <taxon>Synaphobranchidae</taxon>
        <taxon>Synaphobranchus</taxon>
    </lineage>
</organism>
<keyword evidence="3" id="KW-1009">Hearing</keyword>
<feature type="region of interest" description="Disordered" evidence="6">
    <location>
        <begin position="430"/>
        <end position="473"/>
    </location>
</feature>
<dbReference type="PANTHER" id="PTHR24153:SF14">
    <property type="entry name" value="ESPIN"/>
    <property type="match status" value="1"/>
</dbReference>
<feature type="region of interest" description="Disordered" evidence="6">
    <location>
        <begin position="506"/>
        <end position="535"/>
    </location>
</feature>
<dbReference type="GO" id="GO:0051015">
    <property type="term" value="F:actin filament binding"/>
    <property type="evidence" value="ECO:0007669"/>
    <property type="project" value="TreeGrafter"/>
</dbReference>
<gene>
    <name evidence="8" type="ORF">SKAU_G00112460</name>
</gene>
<protein>
    <recommendedName>
        <fullName evidence="7">WH2 domain-containing protein</fullName>
    </recommendedName>
</protein>
<evidence type="ECO:0000313" key="9">
    <source>
        <dbReference type="Proteomes" id="UP001152622"/>
    </source>
</evidence>
<keyword evidence="9" id="KW-1185">Reference proteome</keyword>
<evidence type="ECO:0000256" key="6">
    <source>
        <dbReference type="SAM" id="MobiDB-lite"/>
    </source>
</evidence>
<feature type="compositionally biased region" description="Polar residues" evidence="6">
    <location>
        <begin position="561"/>
        <end position="570"/>
    </location>
</feature>
<name>A0A9Q1G1H6_SYNKA</name>
<dbReference type="InterPro" id="IPR052420">
    <property type="entry name" value="Espin/Espin-like"/>
</dbReference>
<feature type="repeat" description="ANK" evidence="5">
    <location>
        <begin position="138"/>
        <end position="170"/>
    </location>
</feature>
<feature type="repeat" description="ANK" evidence="5">
    <location>
        <begin position="206"/>
        <end position="239"/>
    </location>
</feature>
<feature type="compositionally biased region" description="Basic and acidic residues" evidence="6">
    <location>
        <begin position="508"/>
        <end position="520"/>
    </location>
</feature>
<dbReference type="InterPro" id="IPR036770">
    <property type="entry name" value="Ankyrin_rpt-contain_sf"/>
</dbReference>
<feature type="compositionally biased region" description="Low complexity" evidence="6">
    <location>
        <begin position="690"/>
        <end position="748"/>
    </location>
</feature>
<feature type="compositionally biased region" description="Basic and acidic residues" evidence="6">
    <location>
        <begin position="790"/>
        <end position="803"/>
    </location>
</feature>
<evidence type="ECO:0000313" key="8">
    <source>
        <dbReference type="EMBL" id="KAJ8371218.1"/>
    </source>
</evidence>
<dbReference type="Pfam" id="PF12796">
    <property type="entry name" value="Ank_2"/>
    <property type="match status" value="3"/>
</dbReference>
<dbReference type="SUPFAM" id="SSF48403">
    <property type="entry name" value="Ankyrin repeat"/>
    <property type="match status" value="1"/>
</dbReference>
<feature type="repeat" description="ANK" evidence="5">
    <location>
        <begin position="272"/>
        <end position="304"/>
    </location>
</feature>
<accession>A0A9Q1G1H6</accession>
<dbReference type="FunFam" id="1.25.40.20:FF:000190">
    <property type="entry name" value="Putative espin"/>
    <property type="match status" value="1"/>
</dbReference>
<dbReference type="AlphaFoldDB" id="A0A9Q1G1H6"/>
<feature type="region of interest" description="Disordered" evidence="6">
    <location>
        <begin position="551"/>
        <end position="755"/>
    </location>
</feature>
<feature type="compositionally biased region" description="Basic and acidic residues" evidence="6">
    <location>
        <begin position="812"/>
        <end position="843"/>
    </location>
</feature>
<comment type="caution">
    <text evidence="8">The sequence shown here is derived from an EMBL/GenBank/DDBJ whole genome shotgun (WGS) entry which is preliminary data.</text>
</comment>
<feature type="domain" description="WH2" evidence="7">
    <location>
        <begin position="634"/>
        <end position="651"/>
    </location>
</feature>
<feature type="compositionally biased region" description="Pro residues" evidence="6">
    <location>
        <begin position="462"/>
        <end position="473"/>
    </location>
</feature>
<dbReference type="Gene3D" id="1.25.40.20">
    <property type="entry name" value="Ankyrin repeat-containing domain"/>
    <property type="match status" value="3"/>
</dbReference>
<dbReference type="PROSITE" id="PS51082">
    <property type="entry name" value="WH2"/>
    <property type="match status" value="1"/>
</dbReference>
<sequence length="877" mass="93797">MIVVEKTLLAARQGDVRTLKGQFAGKVLNTEVKDLLGATPVHHAARAGKLTCLQYLVGEAGLPGNSLAKNGATPAHDAAATGNLACLQWLTTQGGCRVADKDGSGATVLHLASRFSQHEVTGWLLKYGEGDPSVATDTGVLPVHYAAAKGDLPSLRLLLGHSPDVVNAQTKNGATPLYLACQGGHLEVVQYLVKDCGAEPHIRANDGMTPLHAAAQMGHNTVLVWLMSFTDTSLSARDDDGATAMHFAASRGHAKVLSWLLLHGGEVALDNWGGTPLHDAAENGELECCQILVVNGVDLGIRDQDGFTAADLAEYNGQAPCAKYLRTVENMSVEHRLLSRDPSVDLEYKQPDSGLSSPNTTMSSSVLPARFEVCSPSSTLSNYDSCNSSQSSTGEKRSPASPAQASTVKVASETAISDMQTYMDLLNPDVEAGTESKSTPPKPSLPLHRRCLPPAASRHPPHPGYPAPIPPEAQPSAEIYLKVKSNLRHVESDAIKTEGICKQLTPSESKERLRRVDSNRKSRNFNKQPSTGDYYKALGSDVAEHRGTRTMAPNEEGSQLLEGQTENAPSPENGAAGQIPPPPPPPPLPTPSPPPPPPLPSEKTTPPPTATTQRRMSSSSGSTKSFNMMSPTGDNSELLAEIKAGKCLKPTPHSHSKGYTMVFSNNGTSGNNDESEASPLCTAAAEGCEPSSPLPAQSAQSEQPAQPAPSAQPAQPAQQAQAAPPTQPSGPAAASSSSAAAPKSPTSPVVNGNAGTVDVEVLVPTYDEQGRAIPEWKRQVMVRKLQAKMQEEEDHRRKAEQEAARLASMPAWRREIMKKKLEEEKEQKRKDEERVKMEKENEEKIEQERLRTLGYDETKLAPWQRQIILKKGDIAKD</sequence>
<feature type="compositionally biased region" description="Low complexity" evidence="6">
    <location>
        <begin position="381"/>
        <end position="392"/>
    </location>
</feature>
<evidence type="ECO:0000256" key="3">
    <source>
        <dbReference type="ARBA" id="ARBA00022740"/>
    </source>
</evidence>
<dbReference type="GO" id="GO:0005737">
    <property type="term" value="C:cytoplasm"/>
    <property type="evidence" value="ECO:0007669"/>
    <property type="project" value="TreeGrafter"/>
</dbReference>
<proteinExistence type="predicted"/>
<dbReference type="GO" id="GO:0032420">
    <property type="term" value="C:stereocilium"/>
    <property type="evidence" value="ECO:0007669"/>
    <property type="project" value="UniProtKB-SubCell"/>
</dbReference>
<reference evidence="8" key="1">
    <citation type="journal article" date="2023" name="Science">
        <title>Genome structures resolve the early diversification of teleost fishes.</title>
        <authorList>
            <person name="Parey E."/>
            <person name="Louis A."/>
            <person name="Montfort J."/>
            <person name="Bouchez O."/>
            <person name="Roques C."/>
            <person name="Iampietro C."/>
            <person name="Lluch J."/>
            <person name="Castinel A."/>
            <person name="Donnadieu C."/>
            <person name="Desvignes T."/>
            <person name="Floi Bucao C."/>
            <person name="Jouanno E."/>
            <person name="Wen M."/>
            <person name="Mejri S."/>
            <person name="Dirks R."/>
            <person name="Jansen H."/>
            <person name="Henkel C."/>
            <person name="Chen W.J."/>
            <person name="Zahm M."/>
            <person name="Cabau C."/>
            <person name="Klopp C."/>
            <person name="Thompson A.W."/>
            <person name="Robinson-Rechavi M."/>
            <person name="Braasch I."/>
            <person name="Lecointre G."/>
            <person name="Bobe J."/>
            <person name="Postlethwait J.H."/>
            <person name="Berthelot C."/>
            <person name="Roest Crollius H."/>
            <person name="Guiguen Y."/>
        </authorList>
    </citation>
    <scope>NUCLEOTIDE SEQUENCE</scope>
    <source>
        <strain evidence="8">WJC10195</strain>
    </source>
</reference>
<feature type="region of interest" description="Disordered" evidence="6">
    <location>
        <begin position="343"/>
        <end position="363"/>
    </location>
</feature>
<dbReference type="FunFam" id="1.25.40.20:FF:000125">
    <property type="entry name" value="Putative espin"/>
    <property type="match status" value="1"/>
</dbReference>
<feature type="region of interest" description="Disordered" evidence="6">
    <location>
        <begin position="377"/>
        <end position="409"/>
    </location>
</feature>
<feature type="compositionally biased region" description="Pro residues" evidence="6">
    <location>
        <begin position="579"/>
        <end position="609"/>
    </location>
</feature>
<feature type="compositionally biased region" description="Low complexity" evidence="6">
    <location>
        <begin position="610"/>
        <end position="630"/>
    </location>
</feature>
<evidence type="ECO:0000259" key="7">
    <source>
        <dbReference type="PROSITE" id="PS51082"/>
    </source>
</evidence>
<dbReference type="GO" id="GO:0051017">
    <property type="term" value="P:actin filament bundle assembly"/>
    <property type="evidence" value="ECO:0007669"/>
    <property type="project" value="TreeGrafter"/>
</dbReference>
<comment type="subcellular location">
    <subcellularLocation>
        <location evidence="1">Cell projection</location>
        <location evidence="1">Stereocilium</location>
    </subcellularLocation>
</comment>
<dbReference type="EMBL" id="JAINUF010000003">
    <property type="protein sequence ID" value="KAJ8371218.1"/>
    <property type="molecule type" value="Genomic_DNA"/>
</dbReference>
<dbReference type="InterPro" id="IPR003124">
    <property type="entry name" value="WH2_dom"/>
</dbReference>
<feature type="repeat" description="ANK" evidence="5">
    <location>
        <begin position="172"/>
        <end position="194"/>
    </location>
</feature>
<dbReference type="PANTHER" id="PTHR24153">
    <property type="entry name" value="ESPIN"/>
    <property type="match status" value="1"/>
</dbReference>
<keyword evidence="2" id="KW-0677">Repeat</keyword>
<keyword evidence="4 5" id="KW-0040">ANK repeat</keyword>
<dbReference type="Proteomes" id="UP001152622">
    <property type="component" value="Chromosome 3"/>
</dbReference>
<feature type="compositionally biased region" description="Polar residues" evidence="6">
    <location>
        <begin position="662"/>
        <end position="672"/>
    </location>
</feature>
<dbReference type="InterPro" id="IPR002110">
    <property type="entry name" value="Ankyrin_rpt"/>
</dbReference>